<protein>
    <submittedName>
        <fullName evidence="1">Complete DpAV4 genome</fullName>
    </submittedName>
</protein>
<organism evidence="1 2">
    <name type="scientific">Diadromus pulchellus ascovirus 4a</name>
    <dbReference type="NCBI Taxonomy" id="158683"/>
    <lineage>
        <taxon>Viruses</taxon>
        <taxon>Varidnaviria</taxon>
        <taxon>Bamfordvirae</taxon>
        <taxon>Nucleocytoviricota</taxon>
        <taxon>Megaviricetes</taxon>
        <taxon>Pimascovirales</taxon>
        <taxon>Pimascovirales incertae sedis</taxon>
        <taxon>Ascoviridae</taxon>
        <taxon>Toursvirus</taxon>
        <taxon>Toursvirus dptv1a</taxon>
    </lineage>
</organism>
<evidence type="ECO:0000313" key="1">
    <source>
        <dbReference type="EMBL" id="CCA61470.1"/>
    </source>
</evidence>
<name>F2NZ42_9VIRU</name>
<dbReference type="GeneID" id="26683658"/>
<accession>F2NZ42</accession>
<reference evidence="1 2" key="1">
    <citation type="journal article" date="2009" name="PLoS ONE">
        <title>Symbiotic virus at the evolutionary intersection of three types of large DNA viruses; iridoviruses, ascoviruses, and ichnoviruses.</title>
        <authorList>
            <person name="Bigot Y."/>
            <person name="Renault S."/>
            <person name="Nicolas J."/>
            <person name="Moundras C."/>
            <person name="Demattei M.V."/>
            <person name="Samain S."/>
            <person name="Bideshi D.K."/>
            <person name="Federici B.A."/>
        </authorList>
    </citation>
    <scope>NUCLEOTIDE SEQUENCE [LARGE SCALE GENOMIC DNA]</scope>
</reference>
<keyword evidence="2" id="KW-1185">Reference proteome</keyword>
<dbReference type="KEGG" id="vg:26683658"/>
<evidence type="ECO:0000313" key="2">
    <source>
        <dbReference type="Proteomes" id="UP000203898"/>
    </source>
</evidence>
<proteinExistence type="predicted"/>
<dbReference type="RefSeq" id="YP_009640101.1">
    <property type="nucleotide sequence ID" value="NC_011335.1"/>
</dbReference>
<sequence length="164" mass="19938">MEFKTIFDIHCINRAIVDACDTESLFALMQVFEDRSEEILKCIDARFEMSPVYEKLELLYYRPIFVAERYGLGFVEDFFPHVTQEELDEFCASWEYENYMEDEFEFEDENRYERLCFRQLEKVFRAHPEMVSEVSVSVLNSRQFVKNFPRWFQYSDLLTQLQTE</sequence>
<dbReference type="EMBL" id="CU469068">
    <property type="protein sequence ID" value="CCA61470.1"/>
    <property type="molecule type" value="Genomic_DNA"/>
</dbReference>
<dbReference type="Proteomes" id="UP000203898">
    <property type="component" value="Segment"/>
</dbReference>